<keyword evidence="10" id="KW-0325">Glycoprotein</keyword>
<keyword evidence="11" id="KW-0009">Actin-binding</keyword>
<evidence type="ECO:0000256" key="12">
    <source>
        <dbReference type="ARBA" id="ARBA00023273"/>
    </source>
</evidence>
<dbReference type="GO" id="GO:0030672">
    <property type="term" value="C:synaptic vesicle membrane"/>
    <property type="evidence" value="ECO:0007669"/>
    <property type="project" value="TreeGrafter"/>
</dbReference>
<evidence type="ECO:0000256" key="8">
    <source>
        <dbReference type="ARBA" id="ARBA00023018"/>
    </source>
</evidence>
<comment type="subunit">
    <text evidence="16">Homodimer. Can form oligomers with SYN2. Interacts with CAPON. Forms a ternary complex with NOS1. Isoform Ib interacts with PRNP.</text>
</comment>
<dbReference type="InterPro" id="IPR019735">
    <property type="entry name" value="Synapsin_CS"/>
</dbReference>
<dbReference type="GO" id="GO:0005794">
    <property type="term" value="C:Golgi apparatus"/>
    <property type="evidence" value="ECO:0007669"/>
    <property type="project" value="UniProtKB-SubCell"/>
</dbReference>
<dbReference type="Pfam" id="PF02078">
    <property type="entry name" value="Synapsin"/>
    <property type="match status" value="2"/>
</dbReference>
<feature type="compositionally biased region" description="Low complexity" evidence="18">
    <location>
        <begin position="407"/>
        <end position="500"/>
    </location>
</feature>
<dbReference type="PRINTS" id="PR01368">
    <property type="entry name" value="SYNAPSIN"/>
</dbReference>
<sequence length="599" mass="65371">MNYLRRRLSDSNFMSNLPNGMSDLQRPDQPQQSPAPVLSPGSQERRQPPSQSTGAGFFSSISNAVKQTTAAAAATFNEATERGIGSSNAKILLVLDDQQTDWAKVFKGKKVHGEFDIKVEQVRFFYILPNNSTVCFKPDFVLVRQHAFSMAKNGDHRNIVIGLQYAGLPGVNSLHSVYNFCDKPWVFGQLSRLYKQLGPEEFPLIDQVYYPNHKEMITTPGFPVVVKMGHAHSGMGKVKVDNQYDFQDIASVVALTKTYATSEPFIDAKYDIRIQKIGDNYKAYMRTSISGNWKTNTGSAMLEQVAMSDRYRMWVDVCSEVFGGLDICAVEALHGKDGRDYIIEVVGCSMPLIGDQQDEDRALIADLVVAKINQAVPHTSAPTPVRSQVNTFNPPAQQTRPNQPPKRQASQGAAGQQRPATAQGPVRGPGGSPQSPRPQQGGPQQQPQRPQTGGQGPKPAGQPQQRPQQPRQGQPIRQPTQGGPQPTQDAPQPALQTQSSPHPPTTQQPRPTAQSQGGLGGPGGARPPLQQKPTPPQKPNPDHPALSGSPQLNKSQSLTNTFNIPETPAAQHQNPSQDEAKAETIRNLRKSFASLFSVE</sequence>
<comment type="subcellular location">
    <subcellularLocation>
        <location evidence="1">Cytoplasmic vesicle</location>
        <location evidence="1">Secretory vesicle</location>
        <location evidence="1">Synaptic vesicle</location>
    </subcellularLocation>
    <subcellularLocation>
        <location evidence="2">Golgi apparatus</location>
    </subcellularLocation>
    <subcellularLocation>
        <location evidence="15">Presynapse</location>
    </subcellularLocation>
</comment>
<dbReference type="Ensembl" id="ENSSGRT00000080937.1">
    <property type="protein sequence ID" value="ENSSGRP00000076020.1"/>
    <property type="gene ID" value="ENSSGRG00000038083.1"/>
</dbReference>
<comment type="similarity">
    <text evidence="3">Belongs to the synapsin family.</text>
</comment>
<dbReference type="InterPro" id="IPR019736">
    <property type="entry name" value="Synapsin_P_site"/>
</dbReference>
<evidence type="ECO:0000256" key="6">
    <source>
        <dbReference type="ARBA" id="ARBA00022553"/>
    </source>
</evidence>
<proteinExistence type="inferred from homology"/>
<evidence type="ECO:0000256" key="18">
    <source>
        <dbReference type="SAM" id="MobiDB-lite"/>
    </source>
</evidence>
<dbReference type="GO" id="GO:0007269">
    <property type="term" value="P:neurotransmitter secretion"/>
    <property type="evidence" value="ECO:0007669"/>
    <property type="project" value="InterPro"/>
</dbReference>
<keyword evidence="22" id="KW-1185">Reference proteome</keyword>
<evidence type="ECO:0000256" key="5">
    <source>
        <dbReference type="ARBA" id="ARBA00022481"/>
    </source>
</evidence>
<keyword evidence="12" id="KW-0966">Cell projection</keyword>
<evidence type="ECO:0000313" key="21">
    <source>
        <dbReference type="Ensembl" id="ENSSGRP00000076020.1"/>
    </source>
</evidence>
<feature type="compositionally biased region" description="Polar residues" evidence="18">
    <location>
        <begin position="48"/>
        <end position="57"/>
    </location>
</feature>
<evidence type="ECO:0000256" key="17">
    <source>
        <dbReference type="ARBA" id="ARBA00060129"/>
    </source>
</evidence>
<dbReference type="Gene3D" id="3.30.1490.20">
    <property type="entry name" value="ATP-grasp fold, A domain"/>
    <property type="match status" value="1"/>
</dbReference>
<dbReference type="InterPro" id="IPR016185">
    <property type="entry name" value="PreATP-grasp_dom_sf"/>
</dbReference>
<evidence type="ECO:0000256" key="10">
    <source>
        <dbReference type="ARBA" id="ARBA00023180"/>
    </source>
</evidence>
<keyword evidence="8" id="KW-0770">Synapse</keyword>
<evidence type="ECO:0000256" key="11">
    <source>
        <dbReference type="ARBA" id="ARBA00023203"/>
    </source>
</evidence>
<feature type="domain" description="Synapsin pre-ATP-grasp" evidence="19">
    <location>
        <begin position="87"/>
        <end position="124"/>
    </location>
</feature>
<dbReference type="InterPro" id="IPR020898">
    <property type="entry name" value="Synapsin_ATP-bd_dom"/>
</dbReference>
<evidence type="ECO:0000256" key="16">
    <source>
        <dbReference type="ARBA" id="ARBA00046960"/>
    </source>
</evidence>
<feature type="region of interest" description="Disordered" evidence="18">
    <location>
        <begin position="1"/>
        <end position="57"/>
    </location>
</feature>
<dbReference type="Pfam" id="PF10581">
    <property type="entry name" value="Synapsin_N"/>
    <property type="match status" value="1"/>
</dbReference>
<evidence type="ECO:0000256" key="15">
    <source>
        <dbReference type="ARBA" id="ARBA00034106"/>
    </source>
</evidence>
<feature type="compositionally biased region" description="Polar residues" evidence="18">
    <location>
        <begin position="10"/>
        <end position="19"/>
    </location>
</feature>
<keyword evidence="6" id="KW-0597">Phosphoprotein</keyword>
<keyword evidence="7" id="KW-0677">Repeat</keyword>
<dbReference type="FunFam" id="3.30.1490.20:FF:000008">
    <property type="entry name" value="Synapsin I"/>
    <property type="match status" value="1"/>
</dbReference>
<dbReference type="Gene3D" id="3.40.50.20">
    <property type="match status" value="1"/>
</dbReference>
<reference evidence="21" key="2">
    <citation type="submission" date="2025-09" db="UniProtKB">
        <authorList>
            <consortium name="Ensembl"/>
        </authorList>
    </citation>
    <scope>IDENTIFICATION</scope>
</reference>
<dbReference type="PROSITE" id="PS00416">
    <property type="entry name" value="SYNAPSIN_2"/>
    <property type="match status" value="1"/>
</dbReference>
<evidence type="ECO:0000256" key="3">
    <source>
        <dbReference type="ARBA" id="ARBA00008243"/>
    </source>
</evidence>
<dbReference type="PANTHER" id="PTHR10841">
    <property type="entry name" value="SYNAPSIN"/>
    <property type="match status" value="1"/>
</dbReference>
<feature type="compositionally biased region" description="Polar residues" evidence="18">
    <location>
        <begin position="548"/>
        <end position="577"/>
    </location>
</feature>
<dbReference type="FunFam" id="3.30.470.20:FF:000011">
    <property type="entry name" value="Synapsin I"/>
    <property type="match status" value="1"/>
</dbReference>
<name>A0A672QJ19_SINGR</name>
<dbReference type="InterPro" id="IPR020897">
    <property type="entry name" value="Synapsin_pre-ATP-grasp_dom"/>
</dbReference>
<dbReference type="AlphaFoldDB" id="A0A672QJ19"/>
<dbReference type="Pfam" id="PF02750">
    <property type="entry name" value="Synapsin_C"/>
    <property type="match status" value="1"/>
</dbReference>
<accession>A0A672QJ19</accession>
<feature type="compositionally biased region" description="Low complexity" evidence="18">
    <location>
        <begin position="507"/>
        <end position="516"/>
    </location>
</feature>
<evidence type="ECO:0000256" key="7">
    <source>
        <dbReference type="ARBA" id="ARBA00022737"/>
    </source>
</evidence>
<evidence type="ECO:0000256" key="1">
    <source>
        <dbReference type="ARBA" id="ARBA00004234"/>
    </source>
</evidence>
<evidence type="ECO:0000313" key="22">
    <source>
        <dbReference type="Proteomes" id="UP000472262"/>
    </source>
</evidence>
<evidence type="ECO:0000256" key="14">
    <source>
        <dbReference type="ARBA" id="ARBA00029646"/>
    </source>
</evidence>
<dbReference type="Gene3D" id="3.30.470.20">
    <property type="entry name" value="ATP-grasp fold, B domain"/>
    <property type="match status" value="1"/>
</dbReference>
<evidence type="ECO:0000256" key="9">
    <source>
        <dbReference type="ARBA" id="ARBA00023034"/>
    </source>
</evidence>
<dbReference type="PROSITE" id="PS00415">
    <property type="entry name" value="SYNAPSIN_1"/>
    <property type="match status" value="1"/>
</dbReference>
<dbReference type="SUPFAM" id="SSF52440">
    <property type="entry name" value="PreATP-grasp domain"/>
    <property type="match status" value="1"/>
</dbReference>
<reference evidence="21" key="1">
    <citation type="submission" date="2025-08" db="UniProtKB">
        <authorList>
            <consortium name="Ensembl"/>
        </authorList>
    </citation>
    <scope>IDENTIFICATION</scope>
</reference>
<evidence type="ECO:0000256" key="2">
    <source>
        <dbReference type="ARBA" id="ARBA00004555"/>
    </source>
</evidence>
<evidence type="ECO:0000259" key="19">
    <source>
        <dbReference type="Pfam" id="PF02078"/>
    </source>
</evidence>
<feature type="domain" description="Synapsin pre-ATP-grasp" evidence="19">
    <location>
        <begin position="133"/>
        <end position="169"/>
    </location>
</feature>
<dbReference type="InterPro" id="IPR001359">
    <property type="entry name" value="Synapsin"/>
</dbReference>
<dbReference type="InterPro" id="IPR013815">
    <property type="entry name" value="ATP_grasp_subdomain_1"/>
</dbReference>
<gene>
    <name evidence="21" type="primary">LOC107600000</name>
</gene>
<keyword evidence="9" id="KW-0333">Golgi apparatus</keyword>
<keyword evidence="13" id="KW-0968">Cytoplasmic vesicle</keyword>
<feature type="compositionally biased region" description="Polar residues" evidence="18">
    <location>
        <begin position="379"/>
        <end position="401"/>
    </location>
</feature>
<protein>
    <recommendedName>
        <fullName evidence="4">Synapsin-1</fullName>
    </recommendedName>
    <alternativeName>
        <fullName evidence="14">Synapsin I</fullName>
    </alternativeName>
</protein>
<feature type="domain" description="Synapsin ATP-binding" evidence="20">
    <location>
        <begin position="172"/>
        <end position="374"/>
    </location>
</feature>
<evidence type="ECO:0000259" key="20">
    <source>
        <dbReference type="Pfam" id="PF02750"/>
    </source>
</evidence>
<evidence type="ECO:0000256" key="4">
    <source>
        <dbReference type="ARBA" id="ARBA00017852"/>
    </source>
</evidence>
<dbReference type="GO" id="GO:0003779">
    <property type="term" value="F:actin binding"/>
    <property type="evidence" value="ECO:0007669"/>
    <property type="project" value="UniProtKB-KW"/>
</dbReference>
<dbReference type="Proteomes" id="UP000472262">
    <property type="component" value="Unassembled WGS sequence"/>
</dbReference>
<dbReference type="SUPFAM" id="SSF56059">
    <property type="entry name" value="Glutathione synthetase ATP-binding domain-like"/>
    <property type="match status" value="1"/>
</dbReference>
<evidence type="ECO:0000256" key="13">
    <source>
        <dbReference type="ARBA" id="ARBA00023329"/>
    </source>
</evidence>
<dbReference type="GO" id="GO:0005524">
    <property type="term" value="F:ATP binding"/>
    <property type="evidence" value="ECO:0007669"/>
    <property type="project" value="InterPro"/>
</dbReference>
<keyword evidence="5" id="KW-0488">Methylation</keyword>
<feature type="region of interest" description="Disordered" evidence="18">
    <location>
        <begin position="379"/>
        <end position="583"/>
    </location>
</feature>
<dbReference type="PANTHER" id="PTHR10841:SF24">
    <property type="entry name" value="SYNAPSIN-1"/>
    <property type="match status" value="1"/>
</dbReference>
<comment type="function">
    <text evidence="17">Neuronal phosphoprotein that coats synaptic vesicles, and binds to the cytoskeleton. Acts as a regulator of synaptic vesicles trafficking, involved in the control of neurotransmitter release at the pre-synaptic terminal. Also involved in the regulation of axon outgrowth and synaptogenesis. The complex formed with NOS1 and CAPON proteins is necessary for specific nitric-oxid functions at a presynaptic level.</text>
</comment>
<organism evidence="21 22">
    <name type="scientific">Sinocyclocheilus grahami</name>
    <name type="common">Dianchi golden-line fish</name>
    <name type="synonym">Barbus grahami</name>
    <dbReference type="NCBI Taxonomy" id="75366"/>
    <lineage>
        <taxon>Eukaryota</taxon>
        <taxon>Metazoa</taxon>
        <taxon>Chordata</taxon>
        <taxon>Craniata</taxon>
        <taxon>Vertebrata</taxon>
        <taxon>Euteleostomi</taxon>
        <taxon>Actinopterygii</taxon>
        <taxon>Neopterygii</taxon>
        <taxon>Teleostei</taxon>
        <taxon>Ostariophysi</taxon>
        <taxon>Cypriniformes</taxon>
        <taxon>Cyprinidae</taxon>
        <taxon>Cyprininae</taxon>
        <taxon>Sinocyclocheilus</taxon>
    </lineage>
</organism>